<comment type="caution">
    <text evidence="5">The sequence shown here is derived from an EMBL/GenBank/DDBJ whole genome shotgun (WGS) entry which is preliminary data.</text>
</comment>
<protein>
    <recommendedName>
        <fullName evidence="7">Mce-associated membrane protein</fullName>
    </recommendedName>
</protein>
<dbReference type="RefSeq" id="WP_131733968.1">
    <property type="nucleotide sequence ID" value="NZ_CAACYD010000006.1"/>
</dbReference>
<evidence type="ECO:0000313" key="5">
    <source>
        <dbReference type="EMBL" id="VFA88101.1"/>
    </source>
</evidence>
<evidence type="ECO:0000256" key="3">
    <source>
        <dbReference type="SAM" id="MobiDB-lite"/>
    </source>
</evidence>
<keyword evidence="2 4" id="KW-0472">Membrane</keyword>
<dbReference type="GeneID" id="60749661"/>
<evidence type="ECO:0000256" key="4">
    <source>
        <dbReference type="SAM" id="Phobius"/>
    </source>
</evidence>
<feature type="transmembrane region" description="Helical" evidence="4">
    <location>
        <begin position="18"/>
        <end position="39"/>
    </location>
</feature>
<name>A0ABD7V1C2_9ACTN</name>
<comment type="subcellular location">
    <subcellularLocation>
        <location evidence="1">Membrane</location>
    </subcellularLocation>
</comment>
<dbReference type="Proteomes" id="UP000360750">
    <property type="component" value="Unassembled WGS sequence"/>
</dbReference>
<dbReference type="PANTHER" id="PTHR37042:SF4">
    <property type="entry name" value="OUTER MEMBRANE PROTEIN RV1973"/>
    <property type="match status" value="1"/>
</dbReference>
<keyword evidence="4" id="KW-0812">Transmembrane</keyword>
<evidence type="ECO:0000313" key="6">
    <source>
        <dbReference type="Proteomes" id="UP000360750"/>
    </source>
</evidence>
<dbReference type="GO" id="GO:0016020">
    <property type="term" value="C:membrane"/>
    <property type="evidence" value="ECO:0007669"/>
    <property type="project" value="UniProtKB-SubCell"/>
</dbReference>
<dbReference type="PANTHER" id="PTHR37042">
    <property type="entry name" value="OUTER MEMBRANE PROTEIN RV1973"/>
    <property type="match status" value="1"/>
</dbReference>
<gene>
    <name evidence="5" type="ORF">NCTC8139_01643</name>
</gene>
<evidence type="ECO:0008006" key="7">
    <source>
        <dbReference type="Google" id="ProtNLM"/>
    </source>
</evidence>
<accession>A0ABD7V1C2</accession>
<dbReference type="EMBL" id="CAACYD010000006">
    <property type="protein sequence ID" value="VFA88101.1"/>
    <property type="molecule type" value="Genomic_DNA"/>
</dbReference>
<keyword evidence="4" id="KW-1133">Transmembrane helix</keyword>
<feature type="region of interest" description="Disordered" evidence="3">
    <location>
        <begin position="141"/>
        <end position="167"/>
    </location>
</feature>
<sequence length="194" mass="20581">MTEPLPPRMGRRLRRRLVAVRVVTVVALLVALIAGIGLLRTPSGPDEAERASILDAARTSVESLMTFGPEDPAKRRRETDAQLADPLRLEYRGRGADVVLPGAQASSITMTTTVVGAGLSDLAGDRARVLVFVDQIATVGEAGRPTGGGEKPMDSRESAAAGGEKTSSARWALMRKVNGNWLLSDLQPVGDVTR</sequence>
<dbReference type="AlphaFoldDB" id="A0ABD7V1C2"/>
<organism evidence="5 6">
    <name type="scientific">Gordonia paraffinivorans</name>
    <dbReference type="NCBI Taxonomy" id="175628"/>
    <lineage>
        <taxon>Bacteria</taxon>
        <taxon>Bacillati</taxon>
        <taxon>Actinomycetota</taxon>
        <taxon>Actinomycetes</taxon>
        <taxon>Mycobacteriales</taxon>
        <taxon>Gordoniaceae</taxon>
        <taxon>Gordonia</taxon>
    </lineage>
</organism>
<evidence type="ECO:0000256" key="1">
    <source>
        <dbReference type="ARBA" id="ARBA00004370"/>
    </source>
</evidence>
<evidence type="ECO:0000256" key="2">
    <source>
        <dbReference type="ARBA" id="ARBA00023136"/>
    </source>
</evidence>
<reference evidence="5 6" key="1">
    <citation type="submission" date="2019-02" db="EMBL/GenBank/DDBJ databases">
        <authorList>
            <consortium name="Pathogen Informatics"/>
        </authorList>
    </citation>
    <scope>NUCLEOTIDE SEQUENCE [LARGE SCALE GENOMIC DNA]</scope>
    <source>
        <strain evidence="5 6">3012STDY6756503</strain>
    </source>
</reference>
<proteinExistence type="predicted"/>